<dbReference type="InterPro" id="IPR009057">
    <property type="entry name" value="Homeodomain-like_sf"/>
</dbReference>
<dbReference type="AlphaFoldDB" id="A0AAW0MFH5"/>
<feature type="compositionally biased region" description="Low complexity" evidence="1">
    <location>
        <begin position="604"/>
        <end position="617"/>
    </location>
</feature>
<sequence length="692" mass="79173">MFNCFGIVYDQRKERRRRERKREERAETERRREGGKLGCERGDEREKAALALTLARGDTHRQSAAENLSSGHKLARCSPHAASIFCPHDLRRSQSILGKRTAPAGESEREAAGRRNSSLTAVTAIRRSSSLTPAAASQQQFYRDGKAGAEKEGRQEERKEERERSGEERREQEERRERSREERRERSRGGKREEQGGERGAGEQEEAGERERSRRRERERSRRRRQVVPRILPAHEFVVQQLLSESKTKPNFSQALPLTVTTWCSEPIGEPLVPRSDLTLVVQDEQQTSSNMDEKLVRLVKELGTNNWDLVCQHFKEQRSELDCQRRWNQVKNPELVKGPWTYEEDQKERKTVSRTWHNHLNPTVNKSSWTLEEDHVICHAHRLLGNRWLTSPSCCQGGETDNSIKNHWNSTLKRKVDRHGFLRTQTHSSLSSSSSSASSSSPGSKRSRECAFSVTKPLTEISGLKVECTVPMRSGLSLLPKFMCSCYMTPVELREKIRALWMSAPQTPTPLRTLPQAPPTEQVSSAPCAQTCQSKLQQLRKREGEEEKKKKRQEIKRREKGEKVRERKVRKKIKRGRERIGGVEGEEERETNRLDREDKNPQTEHSSQQSTGSSSEVVGVSLLVDSDSAPVPDSAPVSGSAPESCEELGCFPLDMGQVEVWWCQPPVGRQHSPECPGFRLRPLSWVESCRW</sequence>
<reference evidence="5" key="1">
    <citation type="submission" date="2024-04" db="EMBL/GenBank/DDBJ databases">
        <title>Salinicola lusitanus LLJ914,a marine bacterium isolated from the Okinawa Trough.</title>
        <authorList>
            <person name="Li J."/>
        </authorList>
    </citation>
    <scope>NUCLEOTIDE SEQUENCE [LARGE SCALE GENOMIC DNA]</scope>
</reference>
<feature type="compositionally biased region" description="Polar residues" evidence="1">
    <location>
        <begin position="522"/>
        <end position="538"/>
    </location>
</feature>
<dbReference type="InterPro" id="IPR050560">
    <property type="entry name" value="MYB_TF"/>
</dbReference>
<feature type="compositionally biased region" description="Low complexity" evidence="1">
    <location>
        <begin position="429"/>
        <end position="445"/>
    </location>
</feature>
<dbReference type="GO" id="GO:0000981">
    <property type="term" value="F:DNA-binding transcription factor activity, RNA polymerase II-specific"/>
    <property type="evidence" value="ECO:0007669"/>
    <property type="project" value="TreeGrafter"/>
</dbReference>
<dbReference type="GO" id="GO:0005634">
    <property type="term" value="C:nucleus"/>
    <property type="evidence" value="ECO:0007669"/>
    <property type="project" value="TreeGrafter"/>
</dbReference>
<dbReference type="PROSITE" id="PS50090">
    <property type="entry name" value="MYB_LIKE"/>
    <property type="match status" value="2"/>
</dbReference>
<evidence type="ECO:0000256" key="1">
    <source>
        <dbReference type="SAM" id="MobiDB-lite"/>
    </source>
</evidence>
<dbReference type="PANTHER" id="PTHR45614:SF30">
    <property type="entry name" value="MYB-RELATED PROTEIN B"/>
    <property type="match status" value="1"/>
</dbReference>
<feature type="compositionally biased region" description="Basic residues" evidence="1">
    <location>
        <begin position="567"/>
        <end position="578"/>
    </location>
</feature>
<evidence type="ECO:0008006" key="6">
    <source>
        <dbReference type="Google" id="ProtNLM"/>
    </source>
</evidence>
<feature type="compositionally biased region" description="Basic and acidic residues" evidence="1">
    <location>
        <begin position="21"/>
        <end position="42"/>
    </location>
</feature>
<feature type="compositionally biased region" description="Basic and acidic residues" evidence="1">
    <location>
        <begin position="591"/>
        <end position="603"/>
    </location>
</feature>
<evidence type="ECO:0000313" key="5">
    <source>
        <dbReference type="Proteomes" id="UP001460270"/>
    </source>
</evidence>
<dbReference type="SUPFAM" id="SSF46689">
    <property type="entry name" value="Homeodomain-like"/>
    <property type="match status" value="2"/>
</dbReference>
<feature type="domain" description="HTH myb-type" evidence="3">
    <location>
        <begin position="293"/>
        <end position="336"/>
    </location>
</feature>
<dbReference type="Proteomes" id="UP001460270">
    <property type="component" value="Unassembled WGS sequence"/>
</dbReference>
<comment type="caution">
    <text evidence="4">The sequence shown here is derived from an EMBL/GenBank/DDBJ whole genome shotgun (WGS) entry which is preliminary data.</text>
</comment>
<feature type="region of interest" description="Disordered" evidence="1">
    <location>
        <begin position="425"/>
        <end position="449"/>
    </location>
</feature>
<dbReference type="Pfam" id="PF13921">
    <property type="entry name" value="Myb_DNA-bind_6"/>
    <property type="match status" value="1"/>
</dbReference>
<feature type="compositionally biased region" description="Polar residues" evidence="1">
    <location>
        <begin position="115"/>
        <end position="141"/>
    </location>
</feature>
<name>A0AAW0MFH5_9GOBI</name>
<dbReference type="EMBL" id="JBBPFD010000680">
    <property type="protein sequence ID" value="KAK7877649.1"/>
    <property type="molecule type" value="Genomic_DNA"/>
</dbReference>
<feature type="region of interest" description="Disordered" evidence="1">
    <location>
        <begin position="98"/>
        <end position="225"/>
    </location>
</feature>
<evidence type="ECO:0000259" key="2">
    <source>
        <dbReference type="PROSITE" id="PS50090"/>
    </source>
</evidence>
<dbReference type="Pfam" id="PF00249">
    <property type="entry name" value="Myb_DNA-binding"/>
    <property type="match status" value="1"/>
</dbReference>
<protein>
    <recommendedName>
        <fullName evidence="6">Myb-like domain-containing protein</fullName>
    </recommendedName>
</protein>
<dbReference type="PANTHER" id="PTHR45614">
    <property type="entry name" value="MYB PROTEIN-RELATED"/>
    <property type="match status" value="1"/>
</dbReference>
<feature type="domain" description="Myb-like" evidence="2">
    <location>
        <begin position="293"/>
        <end position="332"/>
    </location>
</feature>
<feature type="region of interest" description="Disordered" evidence="1">
    <location>
        <begin position="13"/>
        <end position="42"/>
    </location>
</feature>
<dbReference type="SMART" id="SM00717">
    <property type="entry name" value="SANT"/>
    <property type="match status" value="2"/>
</dbReference>
<evidence type="ECO:0000259" key="3">
    <source>
        <dbReference type="PROSITE" id="PS51294"/>
    </source>
</evidence>
<dbReference type="GO" id="GO:0045944">
    <property type="term" value="P:positive regulation of transcription by RNA polymerase II"/>
    <property type="evidence" value="ECO:0007669"/>
    <property type="project" value="TreeGrafter"/>
</dbReference>
<dbReference type="InterPro" id="IPR001005">
    <property type="entry name" value="SANT/Myb"/>
</dbReference>
<proteinExistence type="predicted"/>
<dbReference type="GO" id="GO:0000278">
    <property type="term" value="P:mitotic cell cycle"/>
    <property type="evidence" value="ECO:0007669"/>
    <property type="project" value="TreeGrafter"/>
</dbReference>
<accession>A0AAW0MFH5</accession>
<feature type="compositionally biased region" description="Basic and acidic residues" evidence="1">
    <location>
        <begin position="143"/>
        <end position="220"/>
    </location>
</feature>
<feature type="region of interest" description="Disordered" evidence="1">
    <location>
        <begin position="511"/>
        <end position="617"/>
    </location>
</feature>
<feature type="domain" description="HTH myb-type" evidence="3">
    <location>
        <begin position="362"/>
        <end position="417"/>
    </location>
</feature>
<dbReference type="GO" id="GO:0000978">
    <property type="term" value="F:RNA polymerase II cis-regulatory region sequence-specific DNA binding"/>
    <property type="evidence" value="ECO:0007669"/>
    <property type="project" value="TreeGrafter"/>
</dbReference>
<keyword evidence="5" id="KW-1185">Reference proteome</keyword>
<dbReference type="Gene3D" id="1.10.10.60">
    <property type="entry name" value="Homeodomain-like"/>
    <property type="match status" value="2"/>
</dbReference>
<feature type="domain" description="Myb-like" evidence="2">
    <location>
        <begin position="362"/>
        <end position="413"/>
    </location>
</feature>
<dbReference type="CDD" id="cd00167">
    <property type="entry name" value="SANT"/>
    <property type="match status" value="1"/>
</dbReference>
<gene>
    <name evidence="4" type="ORF">WMY93_031661</name>
</gene>
<dbReference type="InterPro" id="IPR017930">
    <property type="entry name" value="Myb_dom"/>
</dbReference>
<dbReference type="PROSITE" id="PS51294">
    <property type="entry name" value="HTH_MYB"/>
    <property type="match status" value="2"/>
</dbReference>
<evidence type="ECO:0000313" key="4">
    <source>
        <dbReference type="EMBL" id="KAK7877649.1"/>
    </source>
</evidence>
<organism evidence="4 5">
    <name type="scientific">Mugilogobius chulae</name>
    <name type="common">yellowstripe goby</name>
    <dbReference type="NCBI Taxonomy" id="88201"/>
    <lineage>
        <taxon>Eukaryota</taxon>
        <taxon>Metazoa</taxon>
        <taxon>Chordata</taxon>
        <taxon>Craniata</taxon>
        <taxon>Vertebrata</taxon>
        <taxon>Euteleostomi</taxon>
        <taxon>Actinopterygii</taxon>
        <taxon>Neopterygii</taxon>
        <taxon>Teleostei</taxon>
        <taxon>Neoteleostei</taxon>
        <taxon>Acanthomorphata</taxon>
        <taxon>Gobiaria</taxon>
        <taxon>Gobiiformes</taxon>
        <taxon>Gobioidei</taxon>
        <taxon>Gobiidae</taxon>
        <taxon>Gobionellinae</taxon>
        <taxon>Mugilogobius</taxon>
    </lineage>
</organism>
<feature type="compositionally biased region" description="Basic and acidic residues" evidence="1">
    <location>
        <begin position="557"/>
        <end position="566"/>
    </location>
</feature>